<protein>
    <recommendedName>
        <fullName evidence="4">Lipoprotein</fullName>
    </recommendedName>
</protein>
<accession>A0A6B3NUI6</accession>
<reference evidence="2 3" key="1">
    <citation type="submission" date="2020-02" db="EMBL/GenBank/DDBJ databases">
        <title>Broccoli isolated Pseudomonas sp.</title>
        <authorList>
            <person name="Fujikawa T."/>
            <person name="Sawada H."/>
        </authorList>
    </citation>
    <scope>NUCLEOTIDE SEQUENCE [LARGE SCALE GENOMIC DNA]</scope>
    <source>
        <strain evidence="2 3">MAFF212427</strain>
    </source>
</reference>
<evidence type="ECO:0000313" key="2">
    <source>
        <dbReference type="EMBL" id="NER64058.1"/>
    </source>
</evidence>
<evidence type="ECO:0000256" key="1">
    <source>
        <dbReference type="SAM" id="MobiDB-lite"/>
    </source>
</evidence>
<evidence type="ECO:0000313" key="3">
    <source>
        <dbReference type="Proteomes" id="UP000482634"/>
    </source>
</evidence>
<sequence length="63" mass="7634">MTRLSQCALVALMLATAGCYHHHGRDDGGWRDHDRDHRHARDRDHRYDRDDRGRNDRYRGDYR</sequence>
<keyword evidence="3" id="KW-1185">Reference proteome</keyword>
<proteinExistence type="predicted"/>
<evidence type="ECO:0008006" key="4">
    <source>
        <dbReference type="Google" id="ProtNLM"/>
    </source>
</evidence>
<name>A0A6B3NUI6_9PSED</name>
<comment type="caution">
    <text evidence="2">The sequence shown here is derived from an EMBL/GenBank/DDBJ whole genome shotgun (WGS) entry which is preliminary data.</text>
</comment>
<dbReference type="AlphaFoldDB" id="A0A6B3NUI6"/>
<feature type="region of interest" description="Disordered" evidence="1">
    <location>
        <begin position="23"/>
        <end position="63"/>
    </location>
</feature>
<dbReference type="EMBL" id="JAAHBU010000111">
    <property type="protein sequence ID" value="NER64058.1"/>
    <property type="molecule type" value="Genomic_DNA"/>
</dbReference>
<dbReference type="PROSITE" id="PS51257">
    <property type="entry name" value="PROKAR_LIPOPROTEIN"/>
    <property type="match status" value="1"/>
</dbReference>
<dbReference type="Proteomes" id="UP000482634">
    <property type="component" value="Unassembled WGS sequence"/>
</dbReference>
<feature type="compositionally biased region" description="Basic and acidic residues" evidence="1">
    <location>
        <begin position="24"/>
        <end position="63"/>
    </location>
</feature>
<gene>
    <name evidence="2" type="ORF">G3436_09350</name>
</gene>
<organism evidence="2 3">
    <name type="scientific">Pseudomonas brassicae</name>
    <dbReference type="NCBI Taxonomy" id="2708063"/>
    <lineage>
        <taxon>Bacteria</taxon>
        <taxon>Pseudomonadati</taxon>
        <taxon>Pseudomonadota</taxon>
        <taxon>Gammaproteobacteria</taxon>
        <taxon>Pseudomonadales</taxon>
        <taxon>Pseudomonadaceae</taxon>
        <taxon>Pseudomonas</taxon>
    </lineage>
</organism>